<dbReference type="OrthoDB" id="4756206at2759"/>
<dbReference type="AlphaFoldDB" id="A0A165CBG9"/>
<organism evidence="11 12">
    <name type="scientific">Exidia glandulosa HHB12029</name>
    <dbReference type="NCBI Taxonomy" id="1314781"/>
    <lineage>
        <taxon>Eukaryota</taxon>
        <taxon>Fungi</taxon>
        <taxon>Dikarya</taxon>
        <taxon>Basidiomycota</taxon>
        <taxon>Agaricomycotina</taxon>
        <taxon>Agaricomycetes</taxon>
        <taxon>Auriculariales</taxon>
        <taxon>Exidiaceae</taxon>
        <taxon>Exidia</taxon>
    </lineage>
</organism>
<evidence type="ECO:0000256" key="7">
    <source>
        <dbReference type="ARBA" id="ARBA00023277"/>
    </source>
</evidence>
<keyword evidence="4" id="KW-0964">Secreted</keyword>
<dbReference type="STRING" id="1314781.A0A165CBG9"/>
<dbReference type="GO" id="GO:0000272">
    <property type="term" value="P:polysaccharide catabolic process"/>
    <property type="evidence" value="ECO:0007669"/>
    <property type="project" value="UniProtKB-KW"/>
</dbReference>
<feature type="chain" id="PRO_5007748308" description="Endo-chitosanase" evidence="10">
    <location>
        <begin position="18"/>
        <end position="298"/>
    </location>
</feature>
<gene>
    <name evidence="11" type="ORF">EXIGLDRAFT_778914</name>
</gene>
<dbReference type="Proteomes" id="UP000077266">
    <property type="component" value="Unassembled WGS sequence"/>
</dbReference>
<evidence type="ECO:0000256" key="4">
    <source>
        <dbReference type="ARBA" id="ARBA00022525"/>
    </source>
</evidence>
<evidence type="ECO:0000256" key="1">
    <source>
        <dbReference type="ARBA" id="ARBA00000405"/>
    </source>
</evidence>
<evidence type="ECO:0000313" key="12">
    <source>
        <dbReference type="Proteomes" id="UP000077266"/>
    </source>
</evidence>
<dbReference type="PANTHER" id="PTHR42061">
    <property type="entry name" value="ENDO-CHITOSANASE"/>
    <property type="match status" value="1"/>
</dbReference>
<evidence type="ECO:0000256" key="6">
    <source>
        <dbReference type="ARBA" id="ARBA00022801"/>
    </source>
</evidence>
<evidence type="ECO:0000256" key="8">
    <source>
        <dbReference type="ARBA" id="ARBA00023295"/>
    </source>
</evidence>
<comment type="catalytic activity">
    <reaction evidence="1 10">
        <text>Endohydrolysis of beta-(1-&gt;4)-linkages between D-glucosamine residues in a partly acetylated chitosan.</text>
        <dbReference type="EC" id="3.2.1.132"/>
    </reaction>
</comment>
<dbReference type="Pfam" id="PF07335">
    <property type="entry name" value="Glyco_hydro_75"/>
    <property type="match status" value="1"/>
</dbReference>
<dbReference type="InParanoid" id="A0A165CBG9"/>
<dbReference type="InterPro" id="IPR009939">
    <property type="entry name" value="Chitosanase_fungal"/>
</dbReference>
<keyword evidence="5 10" id="KW-0732">Signal</keyword>
<dbReference type="GO" id="GO:0016977">
    <property type="term" value="F:chitosanase activity"/>
    <property type="evidence" value="ECO:0007669"/>
    <property type="project" value="UniProtKB-EC"/>
</dbReference>
<sequence>MVSRWLAFVLVVTAARAASVEKRAVAFEADASINVAGILNAAKSSNSAGTNVLASFRTREDVSNPNVKVQGDWLNLANVSAFHFIADMDTDCDGVYYNCPNNPSGWPETNWGHLDARVVPWIVIPQSFLDQQSSRLRGNALSAVICNGRMFYAIFGDTNGATPEVIGEASLMLAQTCFPNDGLDGGKGHDQVDVTYIVWGTQIPSGVGDQTINIPALKQLGDQQARVLQSALGLGGSTTTTSPPSTPTKVDKCRDDNDCSGSDVCCVFASLSNGCIAQSSCTNEQCFSGSVQGWCDGG</sequence>
<keyword evidence="9 10" id="KW-0624">Polysaccharide degradation</keyword>
<evidence type="ECO:0000256" key="2">
    <source>
        <dbReference type="ARBA" id="ARBA00004613"/>
    </source>
</evidence>
<dbReference type="GO" id="GO:0005576">
    <property type="term" value="C:extracellular region"/>
    <property type="evidence" value="ECO:0007669"/>
    <property type="project" value="UniProtKB-SubCell"/>
</dbReference>
<dbReference type="PANTHER" id="PTHR42061:SF4">
    <property type="entry name" value="ENDO-CHITOSANASE"/>
    <property type="match status" value="1"/>
</dbReference>
<evidence type="ECO:0000256" key="5">
    <source>
        <dbReference type="ARBA" id="ARBA00022729"/>
    </source>
</evidence>
<comment type="similarity">
    <text evidence="3 10">Belongs to the glycosyl hydrolase 75 family.</text>
</comment>
<keyword evidence="7" id="KW-0119">Carbohydrate metabolism</keyword>
<evidence type="ECO:0000256" key="9">
    <source>
        <dbReference type="ARBA" id="ARBA00023326"/>
    </source>
</evidence>
<comment type="subcellular location">
    <subcellularLocation>
        <location evidence="2 10">Secreted</location>
    </subcellularLocation>
</comment>
<dbReference type="EC" id="3.2.1.132" evidence="10"/>
<comment type="function">
    <text evidence="10">Chitosanase catalyzing the endo-type cleavage of chitosan, the deacylated form of chitin. Chitosanase may be crucial in the degradation of the deacetylated portion of chitin in the fungal cell wall.</text>
</comment>
<feature type="signal peptide" evidence="10">
    <location>
        <begin position="1"/>
        <end position="17"/>
    </location>
</feature>
<proteinExistence type="inferred from homology"/>
<dbReference type="EMBL" id="KV426342">
    <property type="protein sequence ID" value="KZV82165.1"/>
    <property type="molecule type" value="Genomic_DNA"/>
</dbReference>
<keyword evidence="8 10" id="KW-0326">Glycosidase</keyword>
<evidence type="ECO:0000313" key="11">
    <source>
        <dbReference type="EMBL" id="KZV82165.1"/>
    </source>
</evidence>
<name>A0A165CBG9_EXIGL</name>
<accession>A0A165CBG9</accession>
<keyword evidence="12" id="KW-1185">Reference proteome</keyword>
<protein>
    <recommendedName>
        <fullName evidence="10">Endo-chitosanase</fullName>
        <ecNumber evidence="10">3.2.1.132</ecNumber>
    </recommendedName>
</protein>
<evidence type="ECO:0000256" key="3">
    <source>
        <dbReference type="ARBA" id="ARBA00007799"/>
    </source>
</evidence>
<reference evidence="11 12" key="1">
    <citation type="journal article" date="2016" name="Mol. Biol. Evol.">
        <title>Comparative Genomics of Early-Diverging Mushroom-Forming Fungi Provides Insights into the Origins of Lignocellulose Decay Capabilities.</title>
        <authorList>
            <person name="Nagy L.G."/>
            <person name="Riley R."/>
            <person name="Tritt A."/>
            <person name="Adam C."/>
            <person name="Daum C."/>
            <person name="Floudas D."/>
            <person name="Sun H."/>
            <person name="Yadav J.S."/>
            <person name="Pangilinan J."/>
            <person name="Larsson K.H."/>
            <person name="Matsuura K."/>
            <person name="Barry K."/>
            <person name="Labutti K."/>
            <person name="Kuo R."/>
            <person name="Ohm R.A."/>
            <person name="Bhattacharya S.S."/>
            <person name="Shirouzu T."/>
            <person name="Yoshinaga Y."/>
            <person name="Martin F.M."/>
            <person name="Grigoriev I.V."/>
            <person name="Hibbett D.S."/>
        </authorList>
    </citation>
    <scope>NUCLEOTIDE SEQUENCE [LARGE SCALE GENOMIC DNA]</scope>
    <source>
        <strain evidence="11 12">HHB12029</strain>
    </source>
</reference>
<evidence type="ECO:0000256" key="10">
    <source>
        <dbReference type="RuleBase" id="RU361208"/>
    </source>
</evidence>
<keyword evidence="6 10" id="KW-0378">Hydrolase</keyword>